<name>A0A285P2W2_NATPI</name>
<feature type="transmembrane region" description="Helical" evidence="1">
    <location>
        <begin position="37"/>
        <end position="56"/>
    </location>
</feature>
<feature type="transmembrane region" description="Helical" evidence="1">
    <location>
        <begin position="107"/>
        <end position="125"/>
    </location>
</feature>
<evidence type="ECO:0000256" key="1">
    <source>
        <dbReference type="SAM" id="Phobius"/>
    </source>
</evidence>
<proteinExistence type="predicted"/>
<protein>
    <submittedName>
        <fullName evidence="2">Uncharacterized protein</fullName>
    </submittedName>
</protein>
<feature type="transmembrane region" description="Helical" evidence="1">
    <location>
        <begin position="68"/>
        <end position="87"/>
    </location>
</feature>
<accession>A0A285P2W2</accession>
<keyword evidence="3" id="KW-1185">Reference proteome</keyword>
<evidence type="ECO:0000313" key="3">
    <source>
        <dbReference type="Proteomes" id="UP000219453"/>
    </source>
</evidence>
<gene>
    <name evidence="2" type="ORF">SAMN06269185_2688</name>
</gene>
<keyword evidence="1" id="KW-0472">Membrane</keyword>
<dbReference type="Proteomes" id="UP000219453">
    <property type="component" value="Unassembled WGS sequence"/>
</dbReference>
<dbReference type="AlphaFoldDB" id="A0A285P2W2"/>
<dbReference type="RefSeq" id="WP_218839193.1">
    <property type="nucleotide sequence ID" value="NZ_OBEJ01000003.1"/>
</dbReference>
<sequence length="129" mass="13854">MGLTYRTQTHSSIVLMALGVLALTVGADVAPQPSTGTALAVGGGLVVTVAGVWGFRLVEQRDDFDERYLKIGLRAAAIALWAFYWAASVVAALDRSGGIATPVLDPLTWLMMIPFVVFFVTALYYSRVM</sequence>
<dbReference type="OrthoDB" id="350422at2157"/>
<organism evidence="2 3">
    <name type="scientific">Natronoarchaeum philippinense</name>
    <dbReference type="NCBI Taxonomy" id="558529"/>
    <lineage>
        <taxon>Archaea</taxon>
        <taxon>Methanobacteriati</taxon>
        <taxon>Methanobacteriota</taxon>
        <taxon>Stenosarchaea group</taxon>
        <taxon>Halobacteria</taxon>
        <taxon>Halobacteriales</taxon>
        <taxon>Natronoarchaeaceae</taxon>
    </lineage>
</organism>
<keyword evidence="1" id="KW-1133">Transmembrane helix</keyword>
<evidence type="ECO:0000313" key="2">
    <source>
        <dbReference type="EMBL" id="SNZ16070.1"/>
    </source>
</evidence>
<keyword evidence="1" id="KW-0812">Transmembrane</keyword>
<reference evidence="2 3" key="1">
    <citation type="submission" date="2017-09" db="EMBL/GenBank/DDBJ databases">
        <authorList>
            <person name="Ehlers B."/>
            <person name="Leendertz F.H."/>
        </authorList>
    </citation>
    <scope>NUCLEOTIDE SEQUENCE [LARGE SCALE GENOMIC DNA]</scope>
    <source>
        <strain evidence="2 3">DSM 27208</strain>
    </source>
</reference>
<dbReference type="EMBL" id="OBEJ01000003">
    <property type="protein sequence ID" value="SNZ16070.1"/>
    <property type="molecule type" value="Genomic_DNA"/>
</dbReference>